<organism evidence="4 5">
    <name type="scientific">Lophium mytilinum</name>
    <dbReference type="NCBI Taxonomy" id="390894"/>
    <lineage>
        <taxon>Eukaryota</taxon>
        <taxon>Fungi</taxon>
        <taxon>Dikarya</taxon>
        <taxon>Ascomycota</taxon>
        <taxon>Pezizomycotina</taxon>
        <taxon>Dothideomycetes</taxon>
        <taxon>Pleosporomycetidae</taxon>
        <taxon>Mytilinidiales</taxon>
        <taxon>Mytilinidiaceae</taxon>
        <taxon>Lophium</taxon>
    </lineage>
</organism>
<evidence type="ECO:0000259" key="3">
    <source>
        <dbReference type="Pfam" id="PF01073"/>
    </source>
</evidence>
<dbReference type="InterPro" id="IPR036291">
    <property type="entry name" value="NAD(P)-bd_dom_sf"/>
</dbReference>
<dbReference type="InterPro" id="IPR002225">
    <property type="entry name" value="3Beta_OHSteriod_DH/Estase"/>
</dbReference>
<sequence length="360" mass="39784">MSSKQSITSALVIGGCGNLGHNVVKQLLKLEPQPKVSVFDLNTTQNRQPGVDYYDVDITNKSQVDEAMSKARPQVVFHTASPPPALSDLPLYLKVNVEGTRTLVQSAKEHGTKAFVYTSSASVVHDSFHDLIEADEHSPLLYMPVQREMYSHTKALADQLVLDSNSPGTMLTATIRPSGIFGERDPSAQRFADSAKAGKLKVQIGDGQNLFDWTFNENVIHAHFLAAQKLLESFEKEPAPNLKVGGEGFLITNDQHITFWEFARQIGDAAGYPTDREKVRSLPRGLMLGLAIATEWWIWISSFGRKTSSMESLAIRYSTMTRTYNIDKAKRVLGYKPIVSLPDAIKRAGGSFKEDGKKTV</sequence>
<feature type="domain" description="3-beta hydroxysteroid dehydrogenase/isomerase" evidence="3">
    <location>
        <begin position="11"/>
        <end position="276"/>
    </location>
</feature>
<dbReference type="SUPFAM" id="SSF51735">
    <property type="entry name" value="NAD(P)-binding Rossmann-fold domains"/>
    <property type="match status" value="1"/>
</dbReference>
<evidence type="ECO:0000256" key="2">
    <source>
        <dbReference type="ARBA" id="ARBA00023002"/>
    </source>
</evidence>
<evidence type="ECO:0000256" key="1">
    <source>
        <dbReference type="ARBA" id="ARBA00009219"/>
    </source>
</evidence>
<dbReference type="InterPro" id="IPR050177">
    <property type="entry name" value="Lipid_A_modif_metabolic_enz"/>
</dbReference>
<dbReference type="PANTHER" id="PTHR43245:SF51">
    <property type="entry name" value="SHORT CHAIN DEHYDROGENASE_REDUCTASE FAMILY 42E, MEMBER 2"/>
    <property type="match status" value="1"/>
</dbReference>
<comment type="similarity">
    <text evidence="1">Belongs to the 3-beta-HSD family.</text>
</comment>
<protein>
    <submittedName>
        <fullName evidence="4">Putative sterol-4-alpha-carboxylate 3-dehydrogenase, decarboxylating</fullName>
    </submittedName>
</protein>
<dbReference type="Gene3D" id="3.40.50.720">
    <property type="entry name" value="NAD(P)-binding Rossmann-like Domain"/>
    <property type="match status" value="1"/>
</dbReference>
<dbReference type="AlphaFoldDB" id="A0A6A6QMV8"/>
<reference evidence="4" key="1">
    <citation type="journal article" date="2020" name="Stud. Mycol.">
        <title>101 Dothideomycetes genomes: a test case for predicting lifestyles and emergence of pathogens.</title>
        <authorList>
            <person name="Haridas S."/>
            <person name="Albert R."/>
            <person name="Binder M."/>
            <person name="Bloem J."/>
            <person name="Labutti K."/>
            <person name="Salamov A."/>
            <person name="Andreopoulos B."/>
            <person name="Baker S."/>
            <person name="Barry K."/>
            <person name="Bills G."/>
            <person name="Bluhm B."/>
            <person name="Cannon C."/>
            <person name="Castanera R."/>
            <person name="Culley D."/>
            <person name="Daum C."/>
            <person name="Ezra D."/>
            <person name="Gonzalez J."/>
            <person name="Henrissat B."/>
            <person name="Kuo A."/>
            <person name="Liang C."/>
            <person name="Lipzen A."/>
            <person name="Lutzoni F."/>
            <person name="Magnuson J."/>
            <person name="Mondo S."/>
            <person name="Nolan M."/>
            <person name="Ohm R."/>
            <person name="Pangilinan J."/>
            <person name="Park H.-J."/>
            <person name="Ramirez L."/>
            <person name="Alfaro M."/>
            <person name="Sun H."/>
            <person name="Tritt A."/>
            <person name="Yoshinaga Y."/>
            <person name="Zwiers L.-H."/>
            <person name="Turgeon B."/>
            <person name="Goodwin S."/>
            <person name="Spatafora J."/>
            <person name="Crous P."/>
            <person name="Grigoriev I."/>
        </authorList>
    </citation>
    <scope>NUCLEOTIDE SEQUENCE</scope>
    <source>
        <strain evidence="4">CBS 269.34</strain>
    </source>
</reference>
<keyword evidence="5" id="KW-1185">Reference proteome</keyword>
<dbReference type="PROSITE" id="PS51257">
    <property type="entry name" value="PROKAR_LIPOPROTEIN"/>
    <property type="match status" value="1"/>
</dbReference>
<dbReference type="Pfam" id="PF01073">
    <property type="entry name" value="3Beta_HSD"/>
    <property type="match status" value="1"/>
</dbReference>
<dbReference type="GO" id="GO:0006694">
    <property type="term" value="P:steroid biosynthetic process"/>
    <property type="evidence" value="ECO:0007669"/>
    <property type="project" value="InterPro"/>
</dbReference>
<evidence type="ECO:0000313" key="5">
    <source>
        <dbReference type="Proteomes" id="UP000799750"/>
    </source>
</evidence>
<keyword evidence="2" id="KW-0560">Oxidoreductase</keyword>
<dbReference type="EMBL" id="MU004191">
    <property type="protein sequence ID" value="KAF2493715.1"/>
    <property type="molecule type" value="Genomic_DNA"/>
</dbReference>
<dbReference type="Proteomes" id="UP000799750">
    <property type="component" value="Unassembled WGS sequence"/>
</dbReference>
<dbReference type="PANTHER" id="PTHR43245">
    <property type="entry name" value="BIFUNCTIONAL POLYMYXIN RESISTANCE PROTEIN ARNA"/>
    <property type="match status" value="1"/>
</dbReference>
<evidence type="ECO:0000313" key="4">
    <source>
        <dbReference type="EMBL" id="KAF2493715.1"/>
    </source>
</evidence>
<dbReference type="GO" id="GO:0016616">
    <property type="term" value="F:oxidoreductase activity, acting on the CH-OH group of donors, NAD or NADP as acceptor"/>
    <property type="evidence" value="ECO:0007669"/>
    <property type="project" value="InterPro"/>
</dbReference>
<gene>
    <name evidence="4" type="ORF">BU16DRAFT_618955</name>
</gene>
<accession>A0A6A6QMV8</accession>
<name>A0A6A6QMV8_9PEZI</name>
<dbReference type="OrthoDB" id="10058185at2759"/>
<proteinExistence type="inferred from homology"/>